<reference evidence="3" key="1">
    <citation type="submission" date="2020-05" db="EMBL/GenBank/DDBJ databases">
        <authorList>
            <person name="Chiriac C."/>
            <person name="Salcher M."/>
            <person name="Ghai R."/>
            <person name="Kavagutti S V."/>
        </authorList>
    </citation>
    <scope>NUCLEOTIDE SEQUENCE</scope>
</reference>
<name>A0A6J7KQ38_9ZZZZ</name>
<feature type="compositionally biased region" description="Low complexity" evidence="1">
    <location>
        <begin position="95"/>
        <end position="106"/>
    </location>
</feature>
<proteinExistence type="predicted"/>
<evidence type="ECO:0000313" key="3">
    <source>
        <dbReference type="EMBL" id="CAB4956549.1"/>
    </source>
</evidence>
<feature type="compositionally biased region" description="Low complexity" evidence="1">
    <location>
        <begin position="62"/>
        <end position="82"/>
    </location>
</feature>
<evidence type="ECO:0000256" key="2">
    <source>
        <dbReference type="SAM" id="Phobius"/>
    </source>
</evidence>
<dbReference type="EMBL" id="CAFBMK010000410">
    <property type="protein sequence ID" value="CAB4956549.1"/>
    <property type="molecule type" value="Genomic_DNA"/>
</dbReference>
<keyword evidence="2" id="KW-1133">Transmembrane helix</keyword>
<feature type="transmembrane region" description="Helical" evidence="2">
    <location>
        <begin position="160"/>
        <end position="180"/>
    </location>
</feature>
<feature type="compositionally biased region" description="Pro residues" evidence="1">
    <location>
        <begin position="51"/>
        <end position="61"/>
    </location>
</feature>
<gene>
    <name evidence="3" type="ORF">UFOPK3564_03789</name>
</gene>
<keyword evidence="2" id="KW-0472">Membrane</keyword>
<protein>
    <submittedName>
        <fullName evidence="3">Unannotated protein</fullName>
    </submittedName>
</protein>
<keyword evidence="2" id="KW-0812">Transmembrane</keyword>
<feature type="region of interest" description="Disordered" evidence="1">
    <location>
        <begin position="1"/>
        <end position="150"/>
    </location>
</feature>
<evidence type="ECO:0000256" key="1">
    <source>
        <dbReference type="SAM" id="MobiDB-lite"/>
    </source>
</evidence>
<organism evidence="3">
    <name type="scientific">freshwater metagenome</name>
    <dbReference type="NCBI Taxonomy" id="449393"/>
    <lineage>
        <taxon>unclassified sequences</taxon>
        <taxon>metagenomes</taxon>
        <taxon>ecological metagenomes</taxon>
    </lineage>
</organism>
<dbReference type="AlphaFoldDB" id="A0A6J7KQ38"/>
<accession>A0A6J7KQ38</accession>
<sequence length="182" mass="18040">MSDKTDKPGDAGAWVPSAEQPVPPTTEFQAISPDEPSPIGGAVEPDETPAAPGPDAEPAPSEPAGDLSPGSASAASTTPTPAADDDATLPPETPATPEAAASALGTEPPSTDPPAWKTPAASGLPPQWGDPDVDAGRTGPQPSNDISNLWGLAPEDRPEVLLGAALAGGVLAAIVVRSLARR</sequence>